<gene>
    <name evidence="2" type="ORF">PCAR00345_LOCUS23965</name>
</gene>
<feature type="signal peptide" evidence="1">
    <location>
        <begin position="1"/>
        <end position="16"/>
    </location>
</feature>
<sequence>MKAAMMLAAALQLSSAAHTPLEAVDFVPYLGYTGPLAVAGTAFVEVRETSISEMKYYFIGTDPACENGTTTPYACGVHVHVGVSCEEPAGGLFFQSPVETDPWATVNYMHNTDGVTTGTVTDLMTGYSGEETVGRVVAVHDATGAPVACSTLMPVYQNPLTATNWGPYPGYSSNLAISGTWGPMTTSGVTQTYAYDFSGTDPRCVNGADPANAVSCGMHVHVGMTCETAEAIGGLFSKGVVTETPWLVVNYVSDATGNTEGTVTVMTGATQSEMVGHAVVVHDYDGAGISCAILEMVSCPEGCLPMTSGQEYRRARKARKLLFSSAPGESPPSAPSCPAGCMVDENY</sequence>
<accession>A0A7S4BNP8</accession>
<protein>
    <recommendedName>
        <fullName evidence="3">Superoxide dismutase copper/zinc binding domain-containing protein</fullName>
    </recommendedName>
</protein>
<evidence type="ECO:0000313" key="2">
    <source>
        <dbReference type="EMBL" id="CAE0771353.1"/>
    </source>
</evidence>
<keyword evidence="1" id="KW-0732">Signal</keyword>
<reference evidence="2" key="1">
    <citation type="submission" date="2021-01" db="EMBL/GenBank/DDBJ databases">
        <authorList>
            <person name="Corre E."/>
            <person name="Pelletier E."/>
            <person name="Niang G."/>
            <person name="Scheremetjew M."/>
            <person name="Finn R."/>
            <person name="Kale V."/>
            <person name="Holt S."/>
            <person name="Cochrane G."/>
            <person name="Meng A."/>
            <person name="Brown T."/>
            <person name="Cohen L."/>
        </authorList>
    </citation>
    <scope>NUCLEOTIDE SEQUENCE</scope>
    <source>
        <strain evidence="2">CCMP645</strain>
    </source>
</reference>
<dbReference type="EMBL" id="HBIZ01037564">
    <property type="protein sequence ID" value="CAE0771353.1"/>
    <property type="molecule type" value="Transcribed_RNA"/>
</dbReference>
<feature type="chain" id="PRO_5030537927" description="Superoxide dismutase copper/zinc binding domain-containing protein" evidence="1">
    <location>
        <begin position="17"/>
        <end position="347"/>
    </location>
</feature>
<dbReference type="AlphaFoldDB" id="A0A7S4BNP8"/>
<evidence type="ECO:0000256" key="1">
    <source>
        <dbReference type="SAM" id="SignalP"/>
    </source>
</evidence>
<organism evidence="2">
    <name type="scientific">Chrysotila carterae</name>
    <name type="common">Marine alga</name>
    <name type="synonym">Syracosphaera carterae</name>
    <dbReference type="NCBI Taxonomy" id="13221"/>
    <lineage>
        <taxon>Eukaryota</taxon>
        <taxon>Haptista</taxon>
        <taxon>Haptophyta</taxon>
        <taxon>Prymnesiophyceae</taxon>
        <taxon>Isochrysidales</taxon>
        <taxon>Isochrysidaceae</taxon>
        <taxon>Chrysotila</taxon>
    </lineage>
</organism>
<name>A0A7S4BNP8_CHRCT</name>
<evidence type="ECO:0008006" key="3">
    <source>
        <dbReference type="Google" id="ProtNLM"/>
    </source>
</evidence>
<proteinExistence type="predicted"/>